<dbReference type="CDD" id="cd10451">
    <property type="entry name" value="GIY-YIG_LuxR_like"/>
    <property type="match status" value="1"/>
</dbReference>
<keyword evidence="2" id="KW-1185">Reference proteome</keyword>
<organism evidence="1 2">
    <name type="scientific">Flavisolibacter tropicus</name>
    <dbReference type="NCBI Taxonomy" id="1492898"/>
    <lineage>
        <taxon>Bacteria</taxon>
        <taxon>Pseudomonadati</taxon>
        <taxon>Bacteroidota</taxon>
        <taxon>Chitinophagia</taxon>
        <taxon>Chitinophagales</taxon>
        <taxon>Chitinophagaceae</taxon>
        <taxon>Flavisolibacter</taxon>
    </lineage>
</organism>
<reference evidence="2" key="1">
    <citation type="submission" date="2015-01" db="EMBL/GenBank/DDBJ databases">
        <title>Flavisolibacter sp./LCS9/ whole genome sequencing.</title>
        <authorList>
            <person name="Kim M.K."/>
            <person name="Srinivasan S."/>
            <person name="Lee J.-J."/>
        </authorList>
    </citation>
    <scope>NUCLEOTIDE SEQUENCE [LARGE SCALE GENOMIC DNA]</scope>
    <source>
        <strain evidence="2">LCS9</strain>
    </source>
</reference>
<proteinExistence type="predicted"/>
<accession>A0A172TYB6</accession>
<evidence type="ECO:0008006" key="3">
    <source>
        <dbReference type="Google" id="ProtNLM"/>
    </source>
</evidence>
<reference evidence="1 2" key="2">
    <citation type="journal article" date="2016" name="Int. J. Syst. Evol. Microbiol.">
        <title>Flavisolibacter tropicus sp. nov., isolated from tropical soil.</title>
        <authorList>
            <person name="Lee J.J."/>
            <person name="Kang M.S."/>
            <person name="Kim G.S."/>
            <person name="Lee C.S."/>
            <person name="Lim S."/>
            <person name="Lee J."/>
            <person name="Roh S.H."/>
            <person name="Kang H."/>
            <person name="Ha J.M."/>
            <person name="Bae S."/>
            <person name="Jung H.Y."/>
            <person name="Kim M.K."/>
        </authorList>
    </citation>
    <scope>NUCLEOTIDE SEQUENCE [LARGE SCALE GENOMIC DNA]</scope>
    <source>
        <strain evidence="1 2">LCS9</strain>
    </source>
</reference>
<dbReference type="AlphaFoldDB" id="A0A172TYB6"/>
<dbReference type="SUPFAM" id="SSF82771">
    <property type="entry name" value="GIY-YIG endonuclease"/>
    <property type="match status" value="1"/>
</dbReference>
<gene>
    <name evidence="1" type="ORF">SY85_17130</name>
</gene>
<dbReference type="RefSeq" id="WP_066406098.1">
    <property type="nucleotide sequence ID" value="NZ_CP011390.1"/>
</dbReference>
<dbReference type="InterPro" id="IPR035901">
    <property type="entry name" value="GIY-YIG_endonuc_sf"/>
</dbReference>
<name>A0A172TYB6_9BACT</name>
<sequence>MMKTQKELKNDYKAAKTKMGIFQIKNTANGKIYIDSSTNLDAIWNRMRTELKFGSSRNETLQKEWKEFGEESFSFEVLSEIKQKEDEDINYTAELKELKAMYLEELKPFADKGYN</sequence>
<protein>
    <recommendedName>
        <fullName evidence="3">LuxR family transcriptional regulator</fullName>
    </recommendedName>
</protein>
<evidence type="ECO:0000313" key="1">
    <source>
        <dbReference type="EMBL" id="ANE51958.1"/>
    </source>
</evidence>
<dbReference type="Gene3D" id="3.40.1440.10">
    <property type="entry name" value="GIY-YIG endonuclease"/>
    <property type="match status" value="1"/>
</dbReference>
<evidence type="ECO:0000313" key="2">
    <source>
        <dbReference type="Proteomes" id="UP000077177"/>
    </source>
</evidence>
<dbReference type="Proteomes" id="UP000077177">
    <property type="component" value="Chromosome"/>
</dbReference>
<dbReference type="EMBL" id="CP011390">
    <property type="protein sequence ID" value="ANE51958.1"/>
    <property type="molecule type" value="Genomic_DNA"/>
</dbReference>
<dbReference type="KEGG" id="fla:SY85_17130"/>
<dbReference type="OrthoDB" id="9134286at2"/>